<evidence type="ECO:0008006" key="3">
    <source>
        <dbReference type="Google" id="ProtNLM"/>
    </source>
</evidence>
<evidence type="ECO:0000313" key="2">
    <source>
        <dbReference type="EMBL" id="ANY70816.1"/>
    </source>
</evidence>
<reference evidence="2" key="1">
    <citation type="submission" date="2016-08" db="EMBL/GenBank/DDBJ databases">
        <title>Complete Genome Seqeunce of Paenibacillus sp. BIHB 4019 from tea rhizoplane.</title>
        <authorList>
            <person name="Thakur R."/>
            <person name="Swarnkar M.K."/>
            <person name="Gulati A."/>
        </authorList>
    </citation>
    <scope>NUCLEOTIDE SEQUENCE [LARGE SCALE GENOMIC DNA]</scope>
    <source>
        <strain evidence="2">BIHB4019</strain>
    </source>
</reference>
<name>A0A1B2DSY8_9BACL</name>
<feature type="compositionally biased region" description="Low complexity" evidence="1">
    <location>
        <begin position="187"/>
        <end position="201"/>
    </location>
</feature>
<proteinExistence type="predicted"/>
<feature type="region of interest" description="Disordered" evidence="1">
    <location>
        <begin position="122"/>
        <end position="201"/>
    </location>
</feature>
<gene>
    <name evidence="2" type="ORF">BBD42_18240</name>
</gene>
<sequence length="201" mass="21520">MKINRGGPESLQGTLVAVKNDYLVLWTKEGIVYVSTSHVKSITDFPSNKSKGRTPHYIHASSFIGVIRALNQKFVQINWGGPEKMEGFIAEVGSTSLLLVVNREVVQIQLFHIKTIKLLGQNTSRGDRSGGNKNRTGGNNNGGDKNRTGGANNGGDKNRTGGTNSGGNKNRTGGSNSGGNKNRKNNNKSGNKNGNRSGKRN</sequence>
<organism evidence="2">
    <name type="scientific">Paenibacillus sp. BIHB 4019</name>
    <dbReference type="NCBI Taxonomy" id="1870819"/>
    <lineage>
        <taxon>Bacteria</taxon>
        <taxon>Bacillati</taxon>
        <taxon>Bacillota</taxon>
        <taxon>Bacilli</taxon>
        <taxon>Bacillales</taxon>
        <taxon>Paenibacillaceae</taxon>
        <taxon>Paenibacillus</taxon>
    </lineage>
</organism>
<evidence type="ECO:0000256" key="1">
    <source>
        <dbReference type="SAM" id="MobiDB-lite"/>
    </source>
</evidence>
<protein>
    <recommendedName>
        <fullName evidence="3">Spore coat protein B</fullName>
    </recommendedName>
</protein>
<dbReference type="EMBL" id="CP016808">
    <property type="protein sequence ID" value="ANY70816.1"/>
    <property type="molecule type" value="Genomic_DNA"/>
</dbReference>
<feature type="compositionally biased region" description="Low complexity" evidence="1">
    <location>
        <begin position="160"/>
        <end position="180"/>
    </location>
</feature>
<dbReference type="AlphaFoldDB" id="A0A1B2DSY8"/>
<accession>A0A1B2DSY8</accession>